<name>R9PAF6_PSEHS</name>
<dbReference type="GO" id="GO:0006139">
    <property type="term" value="P:nucleobase-containing compound metabolic process"/>
    <property type="evidence" value="ECO:0007669"/>
    <property type="project" value="UniProtKB-ARBA"/>
</dbReference>
<gene>
    <name evidence="9" type="ORF">PHSY_005826</name>
</gene>
<evidence type="ECO:0000256" key="5">
    <source>
        <dbReference type="ARBA" id="ARBA00023136"/>
    </source>
</evidence>
<dbReference type="InterPro" id="IPR016193">
    <property type="entry name" value="Cytidine_deaminase-like"/>
</dbReference>
<feature type="transmembrane region" description="Helical" evidence="6">
    <location>
        <begin position="178"/>
        <end position="198"/>
    </location>
</feature>
<dbReference type="InterPro" id="IPR000326">
    <property type="entry name" value="PAP2/HPO"/>
</dbReference>
<keyword evidence="3 6" id="KW-0378">Hydrolase</keyword>
<dbReference type="GeneID" id="24111103"/>
<evidence type="ECO:0000256" key="3">
    <source>
        <dbReference type="ARBA" id="ARBA00022801"/>
    </source>
</evidence>
<feature type="region of interest" description="Disordered" evidence="7">
    <location>
        <begin position="259"/>
        <end position="293"/>
    </location>
</feature>
<dbReference type="HOGENOM" id="CLU_515056_0_0_1"/>
<keyword evidence="10" id="KW-1185">Reference proteome</keyword>
<feature type="domain" description="CMP/dCMP-type deaminase" evidence="8">
    <location>
        <begin position="362"/>
        <end position="499"/>
    </location>
</feature>
<dbReference type="InterPro" id="IPR002125">
    <property type="entry name" value="CMP_dCMP_dom"/>
</dbReference>
<dbReference type="GO" id="GO:0047874">
    <property type="term" value="F:dolichyldiphosphatase activity"/>
    <property type="evidence" value="ECO:0007669"/>
    <property type="project" value="UniProtKB-UniRule"/>
</dbReference>
<keyword evidence="5 6" id="KW-0472">Membrane</keyword>
<dbReference type="InterPro" id="IPR039667">
    <property type="entry name" value="Dolichyldiphosphatase_PAP2"/>
</dbReference>
<dbReference type="SMART" id="SM00014">
    <property type="entry name" value="acidPPc"/>
    <property type="match status" value="1"/>
</dbReference>
<dbReference type="eggNOG" id="KOG1018">
    <property type="taxonomic scope" value="Eukaryota"/>
</dbReference>
<dbReference type="OrthoDB" id="302705at2759"/>
<dbReference type="SUPFAM" id="SSF53927">
    <property type="entry name" value="Cytidine deaminase-like"/>
    <property type="match status" value="1"/>
</dbReference>
<dbReference type="Gene3D" id="3.40.140.10">
    <property type="entry name" value="Cytidine Deaminase, domain 2"/>
    <property type="match status" value="1"/>
</dbReference>
<dbReference type="eggNOG" id="KOG3146">
    <property type="taxonomic scope" value="Eukaryota"/>
</dbReference>
<comment type="pathway">
    <text evidence="6">Protein modification; protein glycosylation.</text>
</comment>
<feature type="transmembrane region" description="Helical" evidence="6">
    <location>
        <begin position="140"/>
        <end position="157"/>
    </location>
</feature>
<comment type="similarity">
    <text evidence="6">Belongs to the dolichyldiphosphatase family.</text>
</comment>
<dbReference type="GO" id="GO:0006487">
    <property type="term" value="P:protein N-linked glycosylation"/>
    <property type="evidence" value="ECO:0007669"/>
    <property type="project" value="UniProtKB-UniRule"/>
</dbReference>
<proteinExistence type="inferred from homology"/>
<comment type="function">
    <text evidence="6">Required for efficient N-glycosylation. Necessary for maintaining optimal levels of dolichol-linked oligosaccharides. Hydrolyzes dolichyl pyrophosphate at a very high rate and dolichyl monophosphate at a much lower rate. Does not act on phosphatidate.</text>
</comment>
<dbReference type="Gene3D" id="1.20.144.10">
    <property type="entry name" value="Phosphatidic acid phosphatase type 2/haloperoxidase"/>
    <property type="match status" value="1"/>
</dbReference>
<feature type="transmembrane region" description="Helical" evidence="6">
    <location>
        <begin position="204"/>
        <end position="223"/>
    </location>
</feature>
<keyword evidence="4 6" id="KW-1133">Transmembrane helix</keyword>
<feature type="transmembrane region" description="Helical" evidence="6">
    <location>
        <begin position="73"/>
        <end position="94"/>
    </location>
</feature>
<evidence type="ECO:0000256" key="2">
    <source>
        <dbReference type="ARBA" id="ARBA00022692"/>
    </source>
</evidence>
<dbReference type="RefSeq" id="XP_012191824.1">
    <property type="nucleotide sequence ID" value="XM_012336434.1"/>
</dbReference>
<organism evidence="9 10">
    <name type="scientific">Pseudozyma hubeiensis (strain SY62)</name>
    <name type="common">Yeast</name>
    <dbReference type="NCBI Taxonomy" id="1305764"/>
    <lineage>
        <taxon>Eukaryota</taxon>
        <taxon>Fungi</taxon>
        <taxon>Dikarya</taxon>
        <taxon>Basidiomycota</taxon>
        <taxon>Ustilaginomycotina</taxon>
        <taxon>Ustilaginomycetes</taxon>
        <taxon>Ustilaginales</taxon>
        <taxon>Ustilaginaceae</taxon>
        <taxon>Pseudozyma</taxon>
    </lineage>
</organism>
<evidence type="ECO:0000256" key="7">
    <source>
        <dbReference type="SAM" id="MobiDB-lite"/>
    </source>
</evidence>
<dbReference type="GO" id="GO:0005789">
    <property type="term" value="C:endoplasmic reticulum membrane"/>
    <property type="evidence" value="ECO:0007669"/>
    <property type="project" value="UniProtKB-SubCell"/>
</dbReference>
<dbReference type="Pfam" id="PF01569">
    <property type="entry name" value="PAP2"/>
    <property type="match status" value="1"/>
</dbReference>
<reference evidence="10" key="1">
    <citation type="journal article" date="2013" name="Genome Announc.">
        <title>Draft genome sequence of the basidiomycetous yeast-like fungus Pseudozyma hubeiensis SY62, which produces an abundant amount of the biosurfactant mannosylerythritol lipids.</title>
        <authorList>
            <person name="Konishi M."/>
            <person name="Hatada Y."/>
            <person name="Horiuchi J."/>
        </authorList>
    </citation>
    <scope>NUCLEOTIDE SEQUENCE [LARGE SCALE GENOMIC DNA]</scope>
    <source>
        <strain evidence="10">SY62</strain>
    </source>
</reference>
<dbReference type="CDD" id="cd03382">
    <property type="entry name" value="PAP2_dolichyldiphosphatase"/>
    <property type="match status" value="1"/>
</dbReference>
<comment type="catalytic activity">
    <reaction evidence="6">
        <text>a di-trans,poly-cis-dolichyl diphosphate + H2O = a di-trans,poly-cis-dolichyl phosphate + phosphate + H(+)</text>
        <dbReference type="Rhea" id="RHEA:14385"/>
        <dbReference type="Rhea" id="RHEA-COMP:19498"/>
        <dbReference type="Rhea" id="RHEA-COMP:19506"/>
        <dbReference type="ChEBI" id="CHEBI:15377"/>
        <dbReference type="ChEBI" id="CHEBI:15378"/>
        <dbReference type="ChEBI" id="CHEBI:43474"/>
        <dbReference type="ChEBI" id="CHEBI:57497"/>
        <dbReference type="ChEBI" id="CHEBI:57683"/>
        <dbReference type="EC" id="3.6.1.43"/>
    </reaction>
</comment>
<feature type="compositionally biased region" description="Polar residues" evidence="7">
    <location>
        <begin position="259"/>
        <end position="270"/>
    </location>
</feature>
<sequence>MPTGIVCLAIPFEPRMVLDNRPLPSSRIPLHTAYSSPTLAIMAKGTSSIDPGNYASLGLTHVQYDPSDSLAKLMALITLSPIFLLCSYITIILLRRELTFINALIGQLACEGLNWALKRLIKQPRPTGHLGAGYGMPSSHSQFLGFFAAFFLSHFYLNRPPLVKPRTLINTMRRIEHTLAMILIASISILTCYSRHHLHYHTPLQIIVGLSLGLAFGGVYYYFTEYLSRKPLRLPAPLAVSESSSPLAIRANRLLQPISTSSATPRKQTNSSSLRQRSTRHRRRSSTLSDMILPELHPSPPIRQILLDHPISIAFRIRDSWAVWRDGGIEGEYGAWRREWEARRAASTPLGFADGTDVGRLPRHYSIMLTALTEADKSPPTDAAFCVGCVVSFTKDSGKATPSEILATGFSRELPGNTHAEQCALDRLASNFGLAKQPTDAHNVPTLDLDLYTTMEPCSERLSGNLPCVQRILKFNEQSNVFELPRELAQQLGHLGSTTGALQAKLRIRRVFQGVSEPDDFVKCQGQNILRDSGIEVHTVRASKDDDDGQLEKDCLRVARKGHTSKE</sequence>
<evidence type="ECO:0000256" key="4">
    <source>
        <dbReference type="ARBA" id="ARBA00022989"/>
    </source>
</evidence>
<dbReference type="EMBL" id="DF238816">
    <property type="protein sequence ID" value="GAC98237.1"/>
    <property type="molecule type" value="Genomic_DNA"/>
</dbReference>
<dbReference type="Proteomes" id="UP000014071">
    <property type="component" value="Unassembled WGS sequence"/>
</dbReference>
<dbReference type="STRING" id="1305764.R9PAF6"/>
<dbReference type="EC" id="3.6.1.43" evidence="6"/>
<dbReference type="SUPFAM" id="SSF48317">
    <property type="entry name" value="Acid phosphatase/Vanadium-dependent haloperoxidase"/>
    <property type="match status" value="1"/>
</dbReference>
<evidence type="ECO:0000256" key="6">
    <source>
        <dbReference type="RuleBase" id="RU367078"/>
    </source>
</evidence>
<evidence type="ECO:0000256" key="1">
    <source>
        <dbReference type="ARBA" id="ARBA00004141"/>
    </source>
</evidence>
<dbReference type="InterPro" id="IPR036938">
    <property type="entry name" value="PAP2/HPO_sf"/>
</dbReference>
<dbReference type="FunFam" id="1.20.144.10:FF:000048">
    <property type="entry name" value="Chromosome 12, whole genome shotgun sequence"/>
    <property type="match status" value="1"/>
</dbReference>
<evidence type="ECO:0000313" key="10">
    <source>
        <dbReference type="Proteomes" id="UP000014071"/>
    </source>
</evidence>
<evidence type="ECO:0000313" key="9">
    <source>
        <dbReference type="EMBL" id="GAC98237.1"/>
    </source>
</evidence>
<comment type="subcellular location">
    <subcellularLocation>
        <location evidence="6">Endoplasmic reticulum membrane</location>
        <topology evidence="6">Multi-pass membrane protein</topology>
    </subcellularLocation>
    <subcellularLocation>
        <location evidence="1">Membrane</location>
        <topology evidence="1">Multi-pass membrane protein</topology>
    </subcellularLocation>
</comment>
<dbReference type="PROSITE" id="PS51747">
    <property type="entry name" value="CYT_DCMP_DEAMINASES_2"/>
    <property type="match status" value="1"/>
</dbReference>
<protein>
    <recommendedName>
        <fullName evidence="6">Dolichyldiphosphatase</fullName>
        <ecNumber evidence="6">3.6.1.43</ecNumber>
    </recommendedName>
</protein>
<keyword evidence="6" id="KW-0256">Endoplasmic reticulum</keyword>
<dbReference type="PANTHER" id="PTHR11247:SF1">
    <property type="entry name" value="DOLICHYLDIPHOSPHATASE 1"/>
    <property type="match status" value="1"/>
</dbReference>
<dbReference type="PANTHER" id="PTHR11247">
    <property type="entry name" value="PALMITOYL-PROTEIN THIOESTERASE/DOLICHYLDIPHOSPHATASE 1"/>
    <property type="match status" value="1"/>
</dbReference>
<dbReference type="Pfam" id="PF18785">
    <property type="entry name" value="Inv-AAD"/>
    <property type="match status" value="1"/>
</dbReference>
<evidence type="ECO:0000259" key="8">
    <source>
        <dbReference type="PROSITE" id="PS51747"/>
    </source>
</evidence>
<dbReference type="GO" id="GO:0008610">
    <property type="term" value="P:lipid biosynthetic process"/>
    <property type="evidence" value="ECO:0007669"/>
    <property type="project" value="TreeGrafter"/>
</dbReference>
<keyword evidence="2 6" id="KW-0812">Transmembrane</keyword>
<dbReference type="AlphaFoldDB" id="R9PAF6"/>
<dbReference type="UniPathway" id="UPA00378"/>
<accession>R9PAF6</accession>